<evidence type="ECO:0000313" key="1">
    <source>
        <dbReference type="EMBL" id="MBD2769590.1"/>
    </source>
</evidence>
<dbReference type="RefSeq" id="WP_191006399.1">
    <property type="nucleotide sequence ID" value="NZ_JACXAD010000021.1"/>
</dbReference>
<proteinExistence type="predicted"/>
<dbReference type="InterPro" id="IPR028228">
    <property type="entry name" value="Imm53"/>
</dbReference>
<sequence>MLTWLQQWFLSQCDEEWEHEYGIKICTLDNPGWSIKIDLAYTELEDVRISIPTIEESAGDWYSIVIVDGVFSSLCSPNKLDFVISDFKALVELGEARYLADRPQARMIPFAEGYSISKGLPKPVREYLYKIIDEEQISSANMHEKGASLANAIRPILEKLINNSDLDMQSLIMLVYRYGWNYIHAKHAS</sequence>
<dbReference type="Proteomes" id="UP000612233">
    <property type="component" value="Unassembled WGS sequence"/>
</dbReference>
<gene>
    <name evidence="1" type="ORF">IC235_17005</name>
</gene>
<dbReference type="Pfam" id="PF15580">
    <property type="entry name" value="Imm53"/>
    <property type="match status" value="1"/>
</dbReference>
<comment type="caution">
    <text evidence="1">The sequence shown here is derived from an EMBL/GenBank/DDBJ whole genome shotgun (WGS) entry which is preliminary data.</text>
</comment>
<protein>
    <submittedName>
        <fullName evidence="1">Immunity 53 family protein</fullName>
    </submittedName>
</protein>
<evidence type="ECO:0000313" key="2">
    <source>
        <dbReference type="Proteomes" id="UP000612233"/>
    </source>
</evidence>
<dbReference type="AlphaFoldDB" id="A0A927BG19"/>
<reference evidence="1" key="1">
    <citation type="submission" date="2020-09" db="EMBL/GenBank/DDBJ databases">
        <authorList>
            <person name="Kim M.K."/>
        </authorList>
    </citation>
    <scope>NUCLEOTIDE SEQUENCE</scope>
    <source>
        <strain evidence="1">BT664</strain>
    </source>
</reference>
<accession>A0A927BG19</accession>
<organism evidence="1 2">
    <name type="scientific">Hymenobacter montanus</name>
    <dbReference type="NCBI Taxonomy" id="2771359"/>
    <lineage>
        <taxon>Bacteria</taxon>
        <taxon>Pseudomonadati</taxon>
        <taxon>Bacteroidota</taxon>
        <taxon>Cytophagia</taxon>
        <taxon>Cytophagales</taxon>
        <taxon>Hymenobacteraceae</taxon>
        <taxon>Hymenobacter</taxon>
    </lineage>
</organism>
<name>A0A927BG19_9BACT</name>
<dbReference type="EMBL" id="JACXAD010000021">
    <property type="protein sequence ID" value="MBD2769590.1"/>
    <property type="molecule type" value="Genomic_DNA"/>
</dbReference>
<keyword evidence="2" id="KW-1185">Reference proteome</keyword>